<organism evidence="1 2">
    <name type="scientific">Aspergillus udagawae</name>
    <dbReference type="NCBI Taxonomy" id="91492"/>
    <lineage>
        <taxon>Eukaryota</taxon>
        <taxon>Fungi</taxon>
        <taxon>Dikarya</taxon>
        <taxon>Ascomycota</taxon>
        <taxon>Pezizomycotina</taxon>
        <taxon>Eurotiomycetes</taxon>
        <taxon>Eurotiomycetidae</taxon>
        <taxon>Eurotiales</taxon>
        <taxon>Aspergillaceae</taxon>
        <taxon>Aspergillus</taxon>
        <taxon>Aspergillus subgen. Fumigati</taxon>
    </lineage>
</organism>
<comment type="caution">
    <text evidence="1">The sequence shown here is derived from an EMBL/GenBank/DDBJ whole genome shotgun (WGS) entry which is preliminary data.</text>
</comment>
<protein>
    <recommendedName>
        <fullName evidence="3">F-box domain-containing protein</fullName>
    </recommendedName>
</protein>
<dbReference type="EMBL" id="BLKC01000042">
    <property type="protein sequence ID" value="GFF40773.1"/>
    <property type="molecule type" value="Genomic_DNA"/>
</dbReference>
<sequence>MYVLTGTLTSRKLYGVVSMEDLSRPTFEGLPVELQISILFNIDDLDSLRSLVFASPTYHRAYQLVRQELLYTLLQRSYNGLVDIADAVAAVRSRGLYAVKLSNRAKIIALLDSRRRSEEIRRLRLSSWPFPDEPADIEETIQLLHLHRMATFLLDDYSRTAARPEWMDLEEWKNEIPLTLSRMEQRRFLRAFYLMQIYGNIFGHIEIPLGADDVEEENDWFADTRGRTPTFTDEETWRLFFGPMAPWEVEEFSCFWQHCYHRWTDPYREIAKSLAAYAANGVIWFSDLPPEERPPLNRCGLDVDHLPVHENEQRKILAHMVPTFLVKMLREPDFRTRRDLLLANTVILNHSFVDYWPKPNWEDPGALPLLYPADRFNFGTDVSGLKTYLETLPPHERPNNAWMQRWLDAALEYPQVFEDMYSYAPYCRCWEWGYAIWDEERLIEWGAMDHLELP</sequence>
<accession>A0A8H3S2H2</accession>
<name>A0A8H3S2H2_9EURO</name>
<evidence type="ECO:0008006" key="3">
    <source>
        <dbReference type="Google" id="ProtNLM"/>
    </source>
</evidence>
<reference evidence="1 2" key="1">
    <citation type="submission" date="2020-01" db="EMBL/GenBank/DDBJ databases">
        <title>Draft genome sequence of Aspergillus udagawae IFM 46972.</title>
        <authorList>
            <person name="Takahashi H."/>
            <person name="Yaguchi T."/>
        </authorList>
    </citation>
    <scope>NUCLEOTIDE SEQUENCE [LARGE SCALE GENOMIC DNA]</scope>
    <source>
        <strain evidence="1 2">IFM 46972</strain>
    </source>
</reference>
<evidence type="ECO:0000313" key="1">
    <source>
        <dbReference type="EMBL" id="GFF40773.1"/>
    </source>
</evidence>
<evidence type="ECO:0000313" key="2">
    <source>
        <dbReference type="Proteomes" id="UP000465221"/>
    </source>
</evidence>
<dbReference type="AlphaFoldDB" id="A0A8H3S2H2"/>
<proteinExistence type="predicted"/>
<dbReference type="Proteomes" id="UP000465221">
    <property type="component" value="Unassembled WGS sequence"/>
</dbReference>
<gene>
    <name evidence="1" type="ORF">IFM46972_06325</name>
</gene>